<name>A0A101KTC2_RHILI</name>
<organism evidence="1 2">
    <name type="scientific">Rhizobium loti</name>
    <name type="common">Mesorhizobium loti</name>
    <dbReference type="NCBI Taxonomy" id="381"/>
    <lineage>
        <taxon>Bacteria</taxon>
        <taxon>Pseudomonadati</taxon>
        <taxon>Pseudomonadota</taxon>
        <taxon>Alphaproteobacteria</taxon>
        <taxon>Hyphomicrobiales</taxon>
        <taxon>Phyllobacteriaceae</taxon>
        <taxon>Mesorhizobium</taxon>
    </lineage>
</organism>
<protein>
    <submittedName>
        <fullName evidence="1">Uncharacterized protein</fullName>
    </submittedName>
</protein>
<comment type="caution">
    <text evidence="1">The sequence shown here is derived from an EMBL/GenBank/DDBJ whole genome shotgun (WGS) entry which is preliminary data.</text>
</comment>
<dbReference type="Proteomes" id="UP000053176">
    <property type="component" value="Unassembled WGS sequence"/>
</dbReference>
<evidence type="ECO:0000313" key="1">
    <source>
        <dbReference type="EMBL" id="KUM26524.1"/>
    </source>
</evidence>
<accession>A0A101KTC2</accession>
<dbReference type="AlphaFoldDB" id="A0A101KTC2"/>
<gene>
    <name evidence="1" type="ORF">AU467_21645</name>
</gene>
<evidence type="ECO:0000313" key="2">
    <source>
        <dbReference type="Proteomes" id="UP000053176"/>
    </source>
</evidence>
<dbReference type="EMBL" id="LPWA01000105">
    <property type="protein sequence ID" value="KUM26524.1"/>
    <property type="molecule type" value="Genomic_DNA"/>
</dbReference>
<reference evidence="1 2" key="1">
    <citation type="submission" date="2015-12" db="EMBL/GenBank/DDBJ databases">
        <title>Draft genome sequence of Mesorhizobium sp. UFLA 01-765, a multitolerant efficient symbiont and plant-growth promoting strain isolated from Zn-mining soil using Leucaena leucocephala as a trap plant.</title>
        <authorList>
            <person name="Rangel W.M."/>
            <person name="Thijs S."/>
            <person name="Longatti S.M."/>
            <person name="Moreira F.M."/>
            <person name="Weyens N."/>
            <person name="Vangronsveld J."/>
            <person name="Van Hamme J.D."/>
            <person name="Bottos E.M."/>
            <person name="Rineau F."/>
        </authorList>
    </citation>
    <scope>NUCLEOTIDE SEQUENCE [LARGE SCALE GENOMIC DNA]</scope>
    <source>
        <strain evidence="1 2">UFLA 01-765</strain>
    </source>
</reference>
<proteinExistence type="predicted"/>
<sequence length="61" mass="6731">MDLLSITGPFRRRQIHTLSWEMSVQVAAAQAAHTVIEADELDRIFLGPILKNSAEFGPAPL</sequence>